<dbReference type="GeneID" id="115755048"/>
<proteinExistence type="predicted"/>
<evidence type="ECO:0000313" key="2">
    <source>
        <dbReference type="Proteomes" id="UP000827889"/>
    </source>
</evidence>
<dbReference type="OrthoDB" id="1938320at2759"/>
<dbReference type="GO" id="GO:0016301">
    <property type="term" value="F:kinase activity"/>
    <property type="evidence" value="ECO:0007669"/>
    <property type="project" value="UniProtKB-KW"/>
</dbReference>
<feature type="compositionally biased region" description="Basic and acidic residues" evidence="1">
    <location>
        <begin position="207"/>
        <end position="220"/>
    </location>
</feature>
<dbReference type="RefSeq" id="XP_030550166.1">
    <property type="nucleotide sequence ID" value="XM_030694306.2"/>
</dbReference>
<reference evidence="3" key="1">
    <citation type="submission" date="2025-08" db="UniProtKB">
        <authorList>
            <consortium name="RefSeq"/>
        </authorList>
    </citation>
    <scope>IDENTIFICATION</scope>
    <source>
        <tissue evidence="3">Leaf</tissue>
    </source>
</reference>
<dbReference type="Proteomes" id="UP000827889">
    <property type="component" value="Chromosome 5"/>
</dbReference>
<dbReference type="InterPro" id="IPR039620">
    <property type="entry name" value="BKI1/MAKR1/3/4"/>
</dbReference>
<dbReference type="PANTHER" id="PTHR33312:SF5">
    <property type="entry name" value="MEMBRANE-ASSOCIATED KINASE REGULATOR 4-RELATED"/>
    <property type="match status" value="1"/>
</dbReference>
<organism evidence="2 3">
    <name type="scientific">Rhodamnia argentea</name>
    <dbReference type="NCBI Taxonomy" id="178133"/>
    <lineage>
        <taxon>Eukaryota</taxon>
        <taxon>Viridiplantae</taxon>
        <taxon>Streptophyta</taxon>
        <taxon>Embryophyta</taxon>
        <taxon>Tracheophyta</taxon>
        <taxon>Spermatophyta</taxon>
        <taxon>Magnoliopsida</taxon>
        <taxon>eudicotyledons</taxon>
        <taxon>Gunneridae</taxon>
        <taxon>Pentapetalae</taxon>
        <taxon>rosids</taxon>
        <taxon>malvids</taxon>
        <taxon>Myrtales</taxon>
        <taxon>Myrtaceae</taxon>
        <taxon>Myrtoideae</taxon>
        <taxon>Myrteae</taxon>
        <taxon>Australasian group</taxon>
        <taxon>Rhodamnia</taxon>
    </lineage>
</organism>
<dbReference type="KEGG" id="rarg:115755048"/>
<gene>
    <name evidence="3" type="primary">LOC115755048</name>
</gene>
<evidence type="ECO:0000256" key="1">
    <source>
        <dbReference type="SAM" id="MobiDB-lite"/>
    </source>
</evidence>
<dbReference type="GO" id="GO:0005886">
    <property type="term" value="C:plasma membrane"/>
    <property type="evidence" value="ECO:0007669"/>
    <property type="project" value="InterPro"/>
</dbReference>
<keyword evidence="2" id="KW-1185">Reference proteome</keyword>
<evidence type="ECO:0000313" key="3">
    <source>
        <dbReference type="RefSeq" id="XP_030550166.1"/>
    </source>
</evidence>
<dbReference type="GO" id="GO:0019210">
    <property type="term" value="F:kinase inhibitor activity"/>
    <property type="evidence" value="ECO:0007669"/>
    <property type="project" value="InterPro"/>
</dbReference>
<feature type="region of interest" description="Disordered" evidence="1">
    <location>
        <begin position="203"/>
        <end position="285"/>
    </location>
</feature>
<accession>A0A8B8QSI0</accession>
<keyword evidence="3" id="KW-0808">Transferase</keyword>
<feature type="compositionally biased region" description="Low complexity" evidence="1">
    <location>
        <begin position="262"/>
        <end position="283"/>
    </location>
</feature>
<keyword evidence="3" id="KW-0418">Kinase</keyword>
<sequence length="323" mass="35883">MARSLPPHDEHLEEEYIDMEVSSYSIFHGHSIIPSPAQTHREFEFQMSSTSLDRKEASTSPADELFYKGKLLPLHLPPRLEMVEKLLELDGDDKYYDEFYSTPLVSTAPTPTAMSTLFDSCNVSPSESFRISRELNLDEYLAGMSAAATSNFEKESAKIKSWTGRIKMIKQSLSKLKASRAYVNALFGKSSCSNESCTEAARNHALKTSESRERSDDSTRKNKFGRVPSAVRSFNEEKAFENGGGSQHMRTSTVSNKRHSSIKISTSSSLSSSSSNSSSSSCSNDANRFGKFQLLSRSSKGYMQVESPIQGAIAYCKQCQNML</sequence>
<name>A0A8B8QSI0_9MYRT</name>
<dbReference type="AlphaFoldDB" id="A0A8B8QSI0"/>
<dbReference type="PANTHER" id="PTHR33312">
    <property type="entry name" value="MEMBRANE-ASSOCIATED KINASE REGULATOR 4-RELATED"/>
    <property type="match status" value="1"/>
</dbReference>
<protein>
    <submittedName>
        <fullName evidence="3">Probable membrane-associated kinase regulator 4</fullName>
    </submittedName>
</protein>